<protein>
    <submittedName>
        <fullName evidence="2">Uncharacterized protein</fullName>
    </submittedName>
</protein>
<evidence type="ECO:0000256" key="1">
    <source>
        <dbReference type="SAM" id="MobiDB-lite"/>
    </source>
</evidence>
<dbReference type="InterPro" id="IPR024260">
    <property type="entry name" value="Vac7"/>
</dbReference>
<feature type="region of interest" description="Disordered" evidence="1">
    <location>
        <begin position="1"/>
        <end position="52"/>
    </location>
</feature>
<gene>
    <name evidence="2" type="ORF">HPULCUR_007453</name>
</gene>
<organism evidence="2 3">
    <name type="scientific">Helicostylum pulchrum</name>
    <dbReference type="NCBI Taxonomy" id="562976"/>
    <lineage>
        <taxon>Eukaryota</taxon>
        <taxon>Fungi</taxon>
        <taxon>Fungi incertae sedis</taxon>
        <taxon>Mucoromycota</taxon>
        <taxon>Mucoromycotina</taxon>
        <taxon>Mucoromycetes</taxon>
        <taxon>Mucorales</taxon>
        <taxon>Mucorineae</taxon>
        <taxon>Mucoraceae</taxon>
        <taxon>Helicostylum</taxon>
    </lineage>
</organism>
<evidence type="ECO:0000313" key="2">
    <source>
        <dbReference type="EMBL" id="GAA5801993.1"/>
    </source>
</evidence>
<dbReference type="Pfam" id="PF12751">
    <property type="entry name" value="Vac7"/>
    <property type="match status" value="1"/>
</dbReference>
<dbReference type="EMBL" id="BAABUJ010000021">
    <property type="protein sequence ID" value="GAA5801993.1"/>
    <property type="molecule type" value="Genomic_DNA"/>
</dbReference>
<evidence type="ECO:0000313" key="3">
    <source>
        <dbReference type="Proteomes" id="UP001476247"/>
    </source>
</evidence>
<feature type="compositionally biased region" description="Basic and acidic residues" evidence="1">
    <location>
        <begin position="8"/>
        <end position="22"/>
    </location>
</feature>
<proteinExistence type="predicted"/>
<name>A0ABP9Y579_9FUNG</name>
<feature type="region of interest" description="Disordered" evidence="1">
    <location>
        <begin position="78"/>
        <end position="122"/>
    </location>
</feature>
<reference evidence="2 3" key="1">
    <citation type="submission" date="2024-04" db="EMBL/GenBank/DDBJ databases">
        <title>genome sequences of Mucor flavus KT1a and Helicostylum pulchrum KT1b strains isolation_sourced from the surface of a dry-aged beef.</title>
        <authorList>
            <person name="Toyotome T."/>
            <person name="Hosono M."/>
            <person name="Torimaru M."/>
            <person name="Fukuda K."/>
            <person name="Mikami N."/>
        </authorList>
    </citation>
    <scope>NUCLEOTIDE SEQUENCE [LARGE SCALE GENOMIC DNA]</scope>
    <source>
        <strain evidence="2 3">KT1b</strain>
    </source>
</reference>
<feature type="compositionally biased region" description="Polar residues" evidence="1">
    <location>
        <begin position="225"/>
        <end position="237"/>
    </location>
</feature>
<sequence length="350" mass="39675">MTGNIVPEQEHSDSTTDGDARPSTRLAHKNKSLSASRPKLHPIRSSDTSRFPTLERLENTMLQSKSSKITIEPVTFPEYNNVPNSSITNCKKNGSQSDARSVHSSKSNNTTRKKKKKLQSTPTEIFARNLSEAVLDVDDSMDDGYVYNSTDYHNLYPTLLSPPIIPTFETSVHDEGNSYFTDRPRQKYRRPGLRSTVSELPVRGVKSFYLESMSSKFEKRRPKSPNFQSPHYRYSSSGEEDEENSPLLYYSSSSGSKRKLLPTKLKPCWCQMLTYIEVTTISNVLGTQKQLIFNLHVKARNSNNWNIQLSHSAFSVFAASHFVPTIMDNDNKTRDITSARQEYIGTVLIN</sequence>
<accession>A0ABP9Y579</accession>
<dbReference type="Proteomes" id="UP001476247">
    <property type="component" value="Unassembled WGS sequence"/>
</dbReference>
<feature type="compositionally biased region" description="Polar residues" evidence="1">
    <location>
        <begin position="81"/>
        <end position="99"/>
    </location>
</feature>
<keyword evidence="3" id="KW-1185">Reference proteome</keyword>
<comment type="caution">
    <text evidence="2">The sequence shown here is derived from an EMBL/GenBank/DDBJ whole genome shotgun (WGS) entry which is preliminary data.</text>
</comment>
<feature type="region of interest" description="Disordered" evidence="1">
    <location>
        <begin position="219"/>
        <end position="246"/>
    </location>
</feature>